<accession>A0ABQ3L277</accession>
<feature type="transmembrane region" description="Helical" evidence="2">
    <location>
        <begin position="64"/>
        <end position="85"/>
    </location>
</feature>
<evidence type="ECO:0008006" key="5">
    <source>
        <dbReference type="Google" id="ProtNLM"/>
    </source>
</evidence>
<keyword evidence="4" id="KW-1185">Reference proteome</keyword>
<evidence type="ECO:0000313" key="3">
    <source>
        <dbReference type="EMBL" id="GHG74882.1"/>
    </source>
</evidence>
<evidence type="ECO:0000256" key="1">
    <source>
        <dbReference type="SAM" id="MobiDB-lite"/>
    </source>
</evidence>
<keyword evidence="2" id="KW-0472">Membrane</keyword>
<dbReference type="EMBL" id="BNAO01000008">
    <property type="protein sequence ID" value="GHG74882.1"/>
    <property type="molecule type" value="Genomic_DNA"/>
</dbReference>
<evidence type="ECO:0000256" key="2">
    <source>
        <dbReference type="SAM" id="Phobius"/>
    </source>
</evidence>
<sequence>MTSNTFRRVLQQRFERWLDSRQPASNNVRLGQGVIYILPSRFGCWFIFLMLLLYLLGTNYQNNLILLTSFVFLSTMLYAMLSAFYNLHQLQITVSQDSATYAETPATLVLHLKKTESQMLQIGLKGQRLTQLVPLLQGEAQFDLLLPRLNRGCYPLPRLLLSSHYPLGLFRAWSYPALNAQIWVYPKPETTQTALGSVDQAAEHAHSSASPLDPDELKPYQQGDSPKRILWKKLPAAPNQPVVRQLSQPITNLPEWIVIPTLQGVALEQALSQACQTLITLEQQGAVYGLQTPLTKLNPATGQMHLTRCLQELALC</sequence>
<proteinExistence type="predicted"/>
<dbReference type="RefSeq" id="WP_189433723.1">
    <property type="nucleotide sequence ID" value="NZ_BNAO01000008.1"/>
</dbReference>
<reference evidence="4" key="1">
    <citation type="journal article" date="2019" name="Int. J. Syst. Evol. Microbiol.">
        <title>The Global Catalogue of Microorganisms (GCM) 10K type strain sequencing project: providing services to taxonomists for standard genome sequencing and annotation.</title>
        <authorList>
            <consortium name="The Broad Institute Genomics Platform"/>
            <consortium name="The Broad Institute Genome Sequencing Center for Infectious Disease"/>
            <person name="Wu L."/>
            <person name="Ma J."/>
        </authorList>
    </citation>
    <scope>NUCLEOTIDE SEQUENCE [LARGE SCALE GENOMIC DNA]</scope>
    <source>
        <strain evidence="4">CGMCC 1.7003</strain>
    </source>
</reference>
<keyword evidence="2" id="KW-1133">Transmembrane helix</keyword>
<name>A0ABQ3L277_9ALTE</name>
<keyword evidence="2" id="KW-0812">Transmembrane</keyword>
<protein>
    <recommendedName>
        <fullName evidence="5">DUF58 domain-containing protein</fullName>
    </recommendedName>
</protein>
<dbReference type="Proteomes" id="UP000659697">
    <property type="component" value="Unassembled WGS sequence"/>
</dbReference>
<evidence type="ECO:0000313" key="4">
    <source>
        <dbReference type="Proteomes" id="UP000659697"/>
    </source>
</evidence>
<feature type="region of interest" description="Disordered" evidence="1">
    <location>
        <begin position="194"/>
        <end position="221"/>
    </location>
</feature>
<dbReference type="PANTHER" id="PTHR34351">
    <property type="entry name" value="SLR1927 PROTEIN-RELATED"/>
    <property type="match status" value="1"/>
</dbReference>
<dbReference type="PANTHER" id="PTHR34351:SF1">
    <property type="entry name" value="SLR1927 PROTEIN"/>
    <property type="match status" value="1"/>
</dbReference>
<organism evidence="3 4">
    <name type="scientific">Alishewanella longhuensis</name>
    <dbReference type="NCBI Taxonomy" id="1091037"/>
    <lineage>
        <taxon>Bacteria</taxon>
        <taxon>Pseudomonadati</taxon>
        <taxon>Pseudomonadota</taxon>
        <taxon>Gammaproteobacteria</taxon>
        <taxon>Alteromonadales</taxon>
        <taxon>Alteromonadaceae</taxon>
        <taxon>Alishewanella</taxon>
    </lineage>
</organism>
<comment type="caution">
    <text evidence="3">The sequence shown here is derived from an EMBL/GenBank/DDBJ whole genome shotgun (WGS) entry which is preliminary data.</text>
</comment>
<feature type="transmembrane region" description="Helical" evidence="2">
    <location>
        <begin position="34"/>
        <end position="57"/>
    </location>
</feature>
<gene>
    <name evidence="3" type="ORF">GCM10010919_28700</name>
</gene>